<gene>
    <name evidence="10" type="primary">PRP21</name>
    <name evidence="10" type="ORF">SLS56_000594</name>
</gene>
<dbReference type="PANTHER" id="PTHR15316:SF1">
    <property type="entry name" value="SPLICING FACTOR 3A SUBUNIT 1"/>
    <property type="match status" value="1"/>
</dbReference>
<feature type="domain" description="SURP motif" evidence="9">
    <location>
        <begin position="122"/>
        <end position="164"/>
    </location>
</feature>
<keyword evidence="5" id="KW-0508">mRNA splicing</keyword>
<evidence type="ECO:0000256" key="6">
    <source>
        <dbReference type="ARBA" id="ARBA00023242"/>
    </source>
</evidence>
<evidence type="ECO:0000259" key="9">
    <source>
        <dbReference type="PROSITE" id="PS50128"/>
    </source>
</evidence>
<dbReference type="PROSITE" id="PS50128">
    <property type="entry name" value="SURP"/>
    <property type="match status" value="2"/>
</dbReference>
<evidence type="ECO:0000256" key="5">
    <source>
        <dbReference type="ARBA" id="ARBA00023187"/>
    </source>
</evidence>
<keyword evidence="6" id="KW-0539">Nucleus</keyword>
<evidence type="ECO:0000256" key="1">
    <source>
        <dbReference type="ARBA" id="ARBA00004123"/>
    </source>
</evidence>
<feature type="domain" description="SURP motif" evidence="9">
    <location>
        <begin position="24"/>
        <end position="66"/>
    </location>
</feature>
<dbReference type="InterPro" id="IPR035967">
    <property type="entry name" value="SWAP/Surp_sf"/>
</dbReference>
<evidence type="ECO:0000313" key="11">
    <source>
        <dbReference type="Proteomes" id="UP001521116"/>
    </source>
</evidence>
<name>A0ABR3TDM5_9PEZI</name>
<evidence type="ECO:0000256" key="8">
    <source>
        <dbReference type="SAM" id="MobiDB-lite"/>
    </source>
</evidence>
<feature type="region of interest" description="Disordered" evidence="8">
    <location>
        <begin position="76"/>
        <end position="109"/>
    </location>
</feature>
<dbReference type="Pfam" id="PF01805">
    <property type="entry name" value="Surp"/>
    <property type="match status" value="2"/>
</dbReference>
<organism evidence="10 11">
    <name type="scientific">Neofusicoccum ribis</name>
    <dbReference type="NCBI Taxonomy" id="45134"/>
    <lineage>
        <taxon>Eukaryota</taxon>
        <taxon>Fungi</taxon>
        <taxon>Dikarya</taxon>
        <taxon>Ascomycota</taxon>
        <taxon>Pezizomycotina</taxon>
        <taxon>Dothideomycetes</taxon>
        <taxon>Dothideomycetes incertae sedis</taxon>
        <taxon>Botryosphaeriales</taxon>
        <taxon>Botryosphaeriaceae</taxon>
        <taxon>Neofusicoccum</taxon>
    </lineage>
</organism>
<accession>A0ABR3TDM5</accession>
<evidence type="ECO:0000256" key="3">
    <source>
        <dbReference type="ARBA" id="ARBA00022728"/>
    </source>
</evidence>
<dbReference type="PANTHER" id="PTHR15316">
    <property type="entry name" value="SPLICEOSOME ASSOCIATED PROTEIN 114/SWAP SPLICING FACTOR-RELATED"/>
    <property type="match status" value="1"/>
</dbReference>
<dbReference type="Gene3D" id="1.10.10.790">
    <property type="entry name" value="Surp module"/>
    <property type="match status" value="2"/>
</dbReference>
<evidence type="ECO:0000256" key="4">
    <source>
        <dbReference type="ARBA" id="ARBA00022737"/>
    </source>
</evidence>
<comment type="caution">
    <text evidence="10">The sequence shown here is derived from an EMBL/GenBank/DDBJ whole genome shotgun (WGS) entry which is preliminary data.</text>
</comment>
<evidence type="ECO:0000256" key="7">
    <source>
        <dbReference type="SAM" id="Coils"/>
    </source>
</evidence>
<keyword evidence="11" id="KW-1185">Reference proteome</keyword>
<dbReference type="SUPFAM" id="SSF109905">
    <property type="entry name" value="Surp module (SWAP domain)"/>
    <property type="match status" value="2"/>
</dbReference>
<keyword evidence="7" id="KW-0175">Coiled coil</keyword>
<dbReference type="InterPro" id="IPR022030">
    <property type="entry name" value="SF3A1_dom"/>
</dbReference>
<dbReference type="SMART" id="SM00648">
    <property type="entry name" value="SWAP"/>
    <property type="match status" value="2"/>
</dbReference>
<feature type="coiled-coil region" evidence="7">
    <location>
        <begin position="161"/>
        <end position="197"/>
    </location>
</feature>
<comment type="subcellular location">
    <subcellularLocation>
        <location evidence="1">Nucleus</location>
    </subcellularLocation>
</comment>
<dbReference type="EMBL" id="JAJVDC020000003">
    <property type="protein sequence ID" value="KAL1637456.1"/>
    <property type="molecule type" value="Genomic_DNA"/>
</dbReference>
<feature type="region of interest" description="Disordered" evidence="8">
    <location>
        <begin position="346"/>
        <end position="365"/>
    </location>
</feature>
<evidence type="ECO:0000256" key="2">
    <source>
        <dbReference type="ARBA" id="ARBA00022664"/>
    </source>
</evidence>
<reference evidence="10 11" key="1">
    <citation type="submission" date="2024-02" db="EMBL/GenBank/DDBJ databases">
        <title>De novo assembly and annotation of 12 fungi associated with fruit tree decline syndrome in Ontario, Canada.</title>
        <authorList>
            <person name="Sulman M."/>
            <person name="Ellouze W."/>
            <person name="Ilyukhin E."/>
        </authorList>
    </citation>
    <scope>NUCLEOTIDE SEQUENCE [LARGE SCALE GENOMIC DNA]</scope>
    <source>
        <strain evidence="10 11">M1-105</strain>
    </source>
</reference>
<keyword evidence="3" id="KW-0747">Spliceosome</keyword>
<dbReference type="Pfam" id="PF12230">
    <property type="entry name" value="PRP21_like_P"/>
    <property type="match status" value="1"/>
</dbReference>
<keyword evidence="4" id="KW-0677">Repeat</keyword>
<feature type="compositionally biased region" description="Pro residues" evidence="8">
    <location>
        <begin position="94"/>
        <end position="103"/>
    </location>
</feature>
<feature type="region of interest" description="Disordered" evidence="8">
    <location>
        <begin position="313"/>
        <end position="338"/>
    </location>
</feature>
<sequence>MATPAPASELPQGVIRPPKELHDTIEKTAGYVARNGRAFIDRLRANHKSNPKFSFVFEDDAFWPFFQWRIDENKSGRGTAAGAGRVGEDGAPQPSKPSGPTEPPEFHFSARMPNINAQDLDVIKLTARFTAKNGRAFTTQLAQREASNSQFDFLRPQHSLNQFFNRLVEQYKELLSAEEEEARKAQLEVNVKNKFNMLEKAMARAEWVKYMEKQREKKEQEAESERVAYAEIDWHDFVVVETVLFTDADEQTDLPPPATLSDLQSASLEQKAAMSLRPHNMRIEEAMPDEDLSQWNQPSPAVQMPPPQVLPYQPQPQATYSTDYGPQRTAQEEEEERLIRERQLERERAQQAQAAAKAGPPQMKIRSDYVPRAQANRKATTQVPCPNCHQLIDVDDLEQHMRIELLDPQWKEQKAKADARYATSNLSTQDVANNLKRLASQRDDIFDPATGARITAEEEARRKRAATGYDGQPTNADAAQMAQMQGMNIQEQIRQIHQKFKQ</sequence>
<evidence type="ECO:0000313" key="10">
    <source>
        <dbReference type="EMBL" id="KAL1637456.1"/>
    </source>
</evidence>
<proteinExistence type="predicted"/>
<dbReference type="InterPro" id="IPR045146">
    <property type="entry name" value="SF3A1"/>
</dbReference>
<keyword evidence="2" id="KW-0507">mRNA processing</keyword>
<protein>
    <submittedName>
        <fullName evidence="10">SF3a splicing factor complex subunit</fullName>
    </submittedName>
</protein>
<dbReference type="InterPro" id="IPR000061">
    <property type="entry name" value="Surp"/>
</dbReference>
<dbReference type="Proteomes" id="UP001521116">
    <property type="component" value="Unassembled WGS sequence"/>
</dbReference>